<dbReference type="PANTHER" id="PTHR43395">
    <property type="entry name" value="SENSOR HISTIDINE KINASE CHEA"/>
    <property type="match status" value="1"/>
</dbReference>
<dbReference type="Proteomes" id="UP001194469">
    <property type="component" value="Unassembled WGS sequence"/>
</dbReference>
<organism evidence="4 5">
    <name type="scientific">Nitratidesulfovibrio oxamicus</name>
    <dbReference type="NCBI Taxonomy" id="32016"/>
    <lineage>
        <taxon>Bacteria</taxon>
        <taxon>Pseudomonadati</taxon>
        <taxon>Thermodesulfobacteriota</taxon>
        <taxon>Desulfovibrionia</taxon>
        <taxon>Desulfovibrionales</taxon>
        <taxon>Desulfovibrionaceae</taxon>
        <taxon>Nitratidesulfovibrio</taxon>
    </lineage>
</organism>
<keyword evidence="1" id="KW-0597">Phosphoprotein</keyword>
<name>A0ABS0J8R9_9BACT</name>
<dbReference type="SMART" id="SM00073">
    <property type="entry name" value="HPT"/>
    <property type="match status" value="1"/>
</dbReference>
<evidence type="ECO:0000259" key="3">
    <source>
        <dbReference type="PROSITE" id="PS50894"/>
    </source>
</evidence>
<dbReference type="EMBL" id="VRYY01000749">
    <property type="protein sequence ID" value="MBG3878857.1"/>
    <property type="molecule type" value="Genomic_DNA"/>
</dbReference>
<feature type="compositionally biased region" description="Low complexity" evidence="2">
    <location>
        <begin position="195"/>
        <end position="208"/>
    </location>
</feature>
<keyword evidence="5" id="KW-1185">Reference proteome</keyword>
<feature type="domain" description="HPt" evidence="3">
    <location>
        <begin position="46"/>
        <end position="151"/>
    </location>
</feature>
<accession>A0ABS0J8R9</accession>
<protein>
    <submittedName>
        <fullName evidence="4">Chemotaxis protein CheA</fullName>
    </submittedName>
</protein>
<dbReference type="Pfam" id="PF01627">
    <property type="entry name" value="Hpt"/>
    <property type="match status" value="1"/>
</dbReference>
<evidence type="ECO:0000313" key="4">
    <source>
        <dbReference type="EMBL" id="MBG3878857.1"/>
    </source>
</evidence>
<sequence>APVAAPVSAPEPVAAAPQPQAEREAPAEGGAAEWIATLAPLESYSLTAFGEGHLKDFIDEAREMAENLSSGLLELERNPTEQGELVNDLFRFFHNLKGNSGIIGFAELNSLTHEAETLLNNVRRGEMTGSHELVDLLLLVVDLLEALVARIDPASGNVTPFDISVILECLRKAVAGGDITLPEGLGGRRSGGPVAEAPAPEAAQAASA</sequence>
<feature type="modified residue" description="Phosphohistidine" evidence="1">
    <location>
        <position position="94"/>
    </location>
</feature>
<proteinExistence type="predicted"/>
<feature type="region of interest" description="Disordered" evidence="2">
    <location>
        <begin position="185"/>
        <end position="208"/>
    </location>
</feature>
<dbReference type="Gene3D" id="1.20.120.160">
    <property type="entry name" value="HPT domain"/>
    <property type="match status" value="1"/>
</dbReference>
<feature type="region of interest" description="Disordered" evidence="2">
    <location>
        <begin position="1"/>
        <end position="28"/>
    </location>
</feature>
<feature type="non-terminal residue" evidence="4">
    <location>
        <position position="1"/>
    </location>
</feature>
<gene>
    <name evidence="4" type="ORF">FVW20_18100</name>
</gene>
<reference evidence="4 5" key="1">
    <citation type="submission" date="2019-08" db="EMBL/GenBank/DDBJ databases">
        <authorList>
            <person name="Luo N."/>
        </authorList>
    </citation>
    <scope>NUCLEOTIDE SEQUENCE [LARGE SCALE GENOMIC DNA]</scope>
    <source>
        <strain evidence="4 5">NCIMB 9442</strain>
    </source>
</reference>
<dbReference type="CDD" id="cd00088">
    <property type="entry name" value="HPT"/>
    <property type="match status" value="1"/>
</dbReference>
<dbReference type="SUPFAM" id="SSF47226">
    <property type="entry name" value="Histidine-containing phosphotransfer domain, HPT domain"/>
    <property type="match status" value="1"/>
</dbReference>
<dbReference type="InterPro" id="IPR008207">
    <property type="entry name" value="Sig_transdc_His_kin_Hpt_dom"/>
</dbReference>
<evidence type="ECO:0000313" key="5">
    <source>
        <dbReference type="Proteomes" id="UP001194469"/>
    </source>
</evidence>
<comment type="caution">
    <text evidence="4">The sequence shown here is derived from an EMBL/GenBank/DDBJ whole genome shotgun (WGS) entry which is preliminary data.</text>
</comment>
<evidence type="ECO:0000256" key="1">
    <source>
        <dbReference type="PROSITE-ProRule" id="PRU00110"/>
    </source>
</evidence>
<dbReference type="PANTHER" id="PTHR43395:SF10">
    <property type="entry name" value="CHEMOTAXIS PROTEIN CHEA"/>
    <property type="match status" value="1"/>
</dbReference>
<evidence type="ECO:0000256" key="2">
    <source>
        <dbReference type="SAM" id="MobiDB-lite"/>
    </source>
</evidence>
<dbReference type="RefSeq" id="WP_231039249.1">
    <property type="nucleotide sequence ID" value="NZ_VRYY01000749.1"/>
</dbReference>
<feature type="compositionally biased region" description="Low complexity" evidence="2">
    <location>
        <begin position="1"/>
        <end position="20"/>
    </location>
</feature>
<dbReference type="InterPro" id="IPR036641">
    <property type="entry name" value="HPT_dom_sf"/>
</dbReference>
<feature type="non-terminal residue" evidence="4">
    <location>
        <position position="208"/>
    </location>
</feature>
<dbReference type="PROSITE" id="PS50894">
    <property type="entry name" value="HPT"/>
    <property type="match status" value="1"/>
</dbReference>
<dbReference type="InterPro" id="IPR051315">
    <property type="entry name" value="Bact_Chemotaxis_CheA"/>
</dbReference>